<sequence>MKTEQMAVVPEVVSDPVSTLARSNEKLVSMLAEQLGKPTAASGAAEVEKLRLAQDRIKELESVLASTQLQMREEGKELAACKRDLVSHRDAAAAHALENQLLKEQLAAEKKKVSDVEKKLEVALVQEAPDETAPSEYATKVSLVDRAWKKFSELWVDDSEGDIYLAFGQLERAIGNLLEGKK</sequence>
<organism evidence="2 3">
    <name type="scientific">Corynebacterium mustelae</name>
    <dbReference type="NCBI Taxonomy" id="571915"/>
    <lineage>
        <taxon>Bacteria</taxon>
        <taxon>Bacillati</taxon>
        <taxon>Actinomycetota</taxon>
        <taxon>Actinomycetes</taxon>
        <taxon>Mycobacteriales</taxon>
        <taxon>Corynebacteriaceae</taxon>
        <taxon>Corynebacterium</taxon>
    </lineage>
</organism>
<reference evidence="2 3" key="1">
    <citation type="journal article" date="2015" name="Genome Announc.">
        <title>Complete Genome Sequence of the Type Strain Corynebacterium mustelae DSM 45274, Isolated from Various Tissues of a Male Ferret with Lethal Sepsis.</title>
        <authorList>
            <person name="Ruckert C."/>
            <person name="Eimer J."/>
            <person name="Winkler A."/>
            <person name="Tauch A."/>
        </authorList>
    </citation>
    <scope>NUCLEOTIDE SEQUENCE [LARGE SCALE GENOMIC DNA]</scope>
    <source>
        <strain evidence="2 3">DSM 45274</strain>
    </source>
</reference>
<protein>
    <submittedName>
        <fullName evidence="2">Uncharacterized protein</fullName>
    </submittedName>
</protein>
<name>A0A0G3GYC7_9CORY</name>
<dbReference type="AlphaFoldDB" id="A0A0G3GYC7"/>
<dbReference type="EMBL" id="CP011542">
    <property type="protein sequence ID" value="AKK04573.1"/>
    <property type="molecule type" value="Genomic_DNA"/>
</dbReference>
<proteinExistence type="predicted"/>
<evidence type="ECO:0000256" key="1">
    <source>
        <dbReference type="SAM" id="Coils"/>
    </source>
</evidence>
<dbReference type="PATRIC" id="fig|571915.4.peg.227"/>
<accession>A0A0G3GYC7</accession>
<gene>
    <name evidence="2" type="ORF">CMUST_01115</name>
</gene>
<evidence type="ECO:0000313" key="2">
    <source>
        <dbReference type="EMBL" id="AKK04573.1"/>
    </source>
</evidence>
<dbReference type="STRING" id="571915.CMUST_01115"/>
<reference evidence="3" key="2">
    <citation type="submission" date="2015-05" db="EMBL/GenBank/DDBJ databases">
        <title>Complete genome sequence of Corynebacterium mustelae DSM 45274, isolated from various tissues of a male ferret with lethal sepsis.</title>
        <authorList>
            <person name="Ruckert C."/>
            <person name="Albersmeier A."/>
            <person name="Winkler A."/>
            <person name="Tauch A."/>
        </authorList>
    </citation>
    <scope>NUCLEOTIDE SEQUENCE [LARGE SCALE GENOMIC DNA]</scope>
    <source>
        <strain evidence="3">DSM 45274</strain>
    </source>
</reference>
<dbReference type="KEGG" id="cmv:CMUST_01115"/>
<feature type="coiled-coil region" evidence="1">
    <location>
        <begin position="50"/>
        <end position="119"/>
    </location>
</feature>
<dbReference type="Proteomes" id="UP000035199">
    <property type="component" value="Chromosome"/>
</dbReference>
<keyword evidence="3" id="KW-1185">Reference proteome</keyword>
<evidence type="ECO:0000313" key="3">
    <source>
        <dbReference type="Proteomes" id="UP000035199"/>
    </source>
</evidence>
<keyword evidence="1" id="KW-0175">Coiled coil</keyword>
<dbReference type="RefSeq" id="WP_047260961.1">
    <property type="nucleotide sequence ID" value="NZ_CP011542.1"/>
</dbReference>